<evidence type="ECO:0000313" key="1">
    <source>
        <dbReference type="EMBL" id="KAI3959286.1"/>
    </source>
</evidence>
<protein>
    <submittedName>
        <fullName evidence="1">Uncharacterized protein</fullName>
    </submittedName>
</protein>
<accession>A0AAD4TJD0</accession>
<keyword evidence="2" id="KW-1185">Reference proteome</keyword>
<dbReference type="AlphaFoldDB" id="A0AAD4TJD0"/>
<comment type="caution">
    <text evidence="1">The sequence shown here is derived from an EMBL/GenBank/DDBJ whole genome shotgun (WGS) entry which is preliminary data.</text>
</comment>
<reference evidence="1" key="1">
    <citation type="submission" date="2022-04" db="EMBL/GenBank/DDBJ databases">
        <title>A functionally conserved STORR gene fusion in Papaver species that diverged 16.8 million years ago.</title>
        <authorList>
            <person name="Catania T."/>
        </authorList>
    </citation>
    <scope>NUCLEOTIDE SEQUENCE</scope>
    <source>
        <strain evidence="1">S-188037</strain>
    </source>
</reference>
<proteinExistence type="predicted"/>
<evidence type="ECO:0000313" key="2">
    <source>
        <dbReference type="Proteomes" id="UP001202328"/>
    </source>
</evidence>
<gene>
    <name evidence="1" type="ORF">MKW98_018876</name>
</gene>
<dbReference type="Proteomes" id="UP001202328">
    <property type="component" value="Unassembled WGS sequence"/>
</dbReference>
<dbReference type="EMBL" id="JAJJMB010001069">
    <property type="protein sequence ID" value="KAI3959286.1"/>
    <property type="molecule type" value="Genomic_DNA"/>
</dbReference>
<organism evidence="1 2">
    <name type="scientific">Papaver atlanticum</name>
    <dbReference type="NCBI Taxonomy" id="357466"/>
    <lineage>
        <taxon>Eukaryota</taxon>
        <taxon>Viridiplantae</taxon>
        <taxon>Streptophyta</taxon>
        <taxon>Embryophyta</taxon>
        <taxon>Tracheophyta</taxon>
        <taxon>Spermatophyta</taxon>
        <taxon>Magnoliopsida</taxon>
        <taxon>Ranunculales</taxon>
        <taxon>Papaveraceae</taxon>
        <taxon>Papaveroideae</taxon>
        <taxon>Papaver</taxon>
    </lineage>
</organism>
<sequence length="88" mass="9775">MSVVLVRGLHRKSKCTLAQSREISLFVTGNIRNSTRICKIFKTDLIHIVTCQLEVKSPILIPGKLRGGPPSLPVKRAVPRYGLLIRNA</sequence>
<name>A0AAD4TJD0_9MAGN</name>